<keyword evidence="1" id="KW-0472">Membrane</keyword>
<dbReference type="Proteomes" id="UP001325680">
    <property type="component" value="Chromosome"/>
</dbReference>
<name>A0ABZ0W596_9BACT</name>
<dbReference type="EMBL" id="CP139960">
    <property type="protein sequence ID" value="WQD38361.1"/>
    <property type="molecule type" value="Genomic_DNA"/>
</dbReference>
<evidence type="ECO:0000313" key="2">
    <source>
        <dbReference type="EMBL" id="WQD38361.1"/>
    </source>
</evidence>
<keyword evidence="1" id="KW-1133">Transmembrane helix</keyword>
<proteinExistence type="predicted"/>
<sequence length="154" mass="17273">METINAGGVNTIEESVTPITVVINEAVEKGFDLIFRLKEDGSLWDQNGIYYDPEQMTIAYSRVVNEAREDTPGIRLTTIYLLRNEEGDKGILVDADGIYGDRRIDSFIRNISRLQQPVSARQQKSWPAKRLVWAAAGLLLITSALSFKLISRGK</sequence>
<protein>
    <submittedName>
        <fullName evidence="2">Uncharacterized protein</fullName>
    </submittedName>
</protein>
<reference evidence="2 3" key="1">
    <citation type="submission" date="2023-12" db="EMBL/GenBank/DDBJ databases">
        <title>Genome sequencing and assembly of bacterial species from a model synthetic community.</title>
        <authorList>
            <person name="Hogle S.L."/>
        </authorList>
    </citation>
    <scope>NUCLEOTIDE SEQUENCE [LARGE SCALE GENOMIC DNA]</scope>
    <source>
        <strain evidence="2 3">HAMBI_3031</strain>
    </source>
</reference>
<gene>
    <name evidence="2" type="ORF">U0035_22055</name>
</gene>
<evidence type="ECO:0000256" key="1">
    <source>
        <dbReference type="SAM" id="Phobius"/>
    </source>
</evidence>
<feature type="transmembrane region" description="Helical" evidence="1">
    <location>
        <begin position="131"/>
        <end position="150"/>
    </location>
</feature>
<organism evidence="2 3">
    <name type="scientific">Niabella yanshanensis</name>
    <dbReference type="NCBI Taxonomy" id="577386"/>
    <lineage>
        <taxon>Bacteria</taxon>
        <taxon>Pseudomonadati</taxon>
        <taxon>Bacteroidota</taxon>
        <taxon>Chitinophagia</taxon>
        <taxon>Chitinophagales</taxon>
        <taxon>Chitinophagaceae</taxon>
        <taxon>Niabella</taxon>
    </lineage>
</organism>
<keyword evidence="3" id="KW-1185">Reference proteome</keyword>
<keyword evidence="1" id="KW-0812">Transmembrane</keyword>
<dbReference type="RefSeq" id="WP_114791124.1">
    <property type="nucleotide sequence ID" value="NZ_CP139960.1"/>
</dbReference>
<accession>A0ABZ0W596</accession>
<evidence type="ECO:0000313" key="3">
    <source>
        <dbReference type="Proteomes" id="UP001325680"/>
    </source>
</evidence>